<proteinExistence type="predicted"/>
<organism evidence="1 2">
    <name type="scientific">Sphingobacterium thalpophilum</name>
    <dbReference type="NCBI Taxonomy" id="259"/>
    <lineage>
        <taxon>Bacteria</taxon>
        <taxon>Pseudomonadati</taxon>
        <taxon>Bacteroidota</taxon>
        <taxon>Sphingobacteriia</taxon>
        <taxon>Sphingobacteriales</taxon>
        <taxon>Sphingobacteriaceae</taxon>
        <taxon>Sphingobacterium</taxon>
    </lineage>
</organism>
<keyword evidence="2" id="KW-1185">Reference proteome</keyword>
<dbReference type="Proteomes" id="UP001485301">
    <property type="component" value="Chromosome"/>
</dbReference>
<dbReference type="EMBL" id="CP151087">
    <property type="protein sequence ID" value="WZN56807.1"/>
    <property type="molecule type" value="Genomic_DNA"/>
</dbReference>
<gene>
    <name evidence="1" type="ORF">AACH28_04570</name>
</gene>
<sequence>MAISIVKQPNKVSWSRNPIVFEFHTDQVILEAGRPLIFTLDFSQVDNVVDSELHTPEKTYYYYLDWSFTLIVKQTKFLFSCEYASPINKFKIPHRIGPTETKQDWLVKVKNAILNAFNLSSLFVGEVDGQKIKFSSIENDVSLDVQIQDVTNDLAVAIETPQTPVSKNYTPNLKIFVELIAIDLSLAERSVVSAALVPDINGNASWDFSKPLSSLCLSDGPDILSVEDVGIVKSKCIKQFYLRATELSGEPQGPRTSVVTDLFFAVYGGLPKNLQNLSFGESISVNESVRFLCTTQDKKVIPDQPNWLSWFNLNETYTEVKVEVEVVYSDGMPFSFTAYSIVEIKQFEKVIIPVGLVQINANTYYPELDIVSYKVWLHAEGKKISNIIRFFVDDTLHQYQRVFLFQNSLGSPETLFTSGKKAISYEIEKSNAIISQAGTFDLKKGENIDLDIVLENKEKISSGYKSYSEIVGFRDFILSRWKLELFKKEWWPVNISSSSIDESQDGNGLFAVSFEISSQHSQEQFFDN</sequence>
<protein>
    <submittedName>
        <fullName evidence="1">Uncharacterized protein</fullName>
    </submittedName>
</protein>
<reference evidence="1" key="1">
    <citation type="submission" date="2024-04" db="EMBL/GenBank/DDBJ databases">
        <title>Complete genome sequence of Sphingobacterium thalpophiium BAA-1094.</title>
        <authorList>
            <person name="Adaikpoh B.I."/>
        </authorList>
    </citation>
    <scope>NUCLEOTIDE SEQUENCE</scope>
    <source>
        <strain evidence="1">BAA-1094</strain>
    </source>
</reference>
<evidence type="ECO:0000313" key="1">
    <source>
        <dbReference type="EMBL" id="WZN56807.1"/>
    </source>
</evidence>
<accession>A0ACD5C578</accession>
<name>A0ACD5C578_9SPHI</name>
<evidence type="ECO:0000313" key="2">
    <source>
        <dbReference type="Proteomes" id="UP001485301"/>
    </source>
</evidence>